<organism evidence="2 3">
    <name type="scientific">Sphingorhabdus arenilitoris</name>
    <dbReference type="NCBI Taxonomy" id="1490041"/>
    <lineage>
        <taxon>Bacteria</taxon>
        <taxon>Pseudomonadati</taxon>
        <taxon>Pseudomonadota</taxon>
        <taxon>Alphaproteobacteria</taxon>
        <taxon>Sphingomonadales</taxon>
        <taxon>Sphingomonadaceae</taxon>
        <taxon>Sphingorhabdus</taxon>
    </lineage>
</organism>
<proteinExistence type="predicted"/>
<dbReference type="EMBL" id="JBHSDH010000012">
    <property type="protein sequence ID" value="MFC4291528.1"/>
    <property type="molecule type" value="Genomic_DNA"/>
</dbReference>
<keyword evidence="3" id="KW-1185">Reference proteome</keyword>
<dbReference type="RefSeq" id="WP_381421450.1">
    <property type="nucleotide sequence ID" value="NZ_JBHSDH010000012.1"/>
</dbReference>
<reference evidence="3" key="1">
    <citation type="journal article" date="2019" name="Int. J. Syst. Evol. Microbiol.">
        <title>The Global Catalogue of Microorganisms (GCM) 10K type strain sequencing project: providing services to taxonomists for standard genome sequencing and annotation.</title>
        <authorList>
            <consortium name="The Broad Institute Genomics Platform"/>
            <consortium name="The Broad Institute Genome Sequencing Center for Infectious Disease"/>
            <person name="Wu L."/>
            <person name="Ma J."/>
        </authorList>
    </citation>
    <scope>NUCLEOTIDE SEQUENCE [LARGE SCALE GENOMIC DNA]</scope>
    <source>
        <strain evidence="3">CECT 8531</strain>
    </source>
</reference>
<name>A0ABV8RDP1_9SPHN</name>
<protein>
    <submittedName>
        <fullName evidence="2">Uncharacterized protein</fullName>
    </submittedName>
</protein>
<feature type="compositionally biased region" description="Basic and acidic residues" evidence="1">
    <location>
        <begin position="49"/>
        <end position="70"/>
    </location>
</feature>
<sequence>MLRDWGKVKRLAAPVMLWHSVPMSKKPSQQKADRLAEALRANLRRRKIPKAEATKPGDADRKQPPVKDDGGPPSAV</sequence>
<feature type="region of interest" description="Disordered" evidence="1">
    <location>
        <begin position="41"/>
        <end position="76"/>
    </location>
</feature>
<evidence type="ECO:0000313" key="3">
    <source>
        <dbReference type="Proteomes" id="UP001595887"/>
    </source>
</evidence>
<comment type="caution">
    <text evidence="2">The sequence shown here is derived from an EMBL/GenBank/DDBJ whole genome shotgun (WGS) entry which is preliminary data.</text>
</comment>
<accession>A0ABV8RDP1</accession>
<gene>
    <name evidence="2" type="ORF">ACFOWX_03775</name>
</gene>
<evidence type="ECO:0000313" key="2">
    <source>
        <dbReference type="EMBL" id="MFC4291528.1"/>
    </source>
</evidence>
<evidence type="ECO:0000256" key="1">
    <source>
        <dbReference type="SAM" id="MobiDB-lite"/>
    </source>
</evidence>
<dbReference type="Proteomes" id="UP001595887">
    <property type="component" value="Unassembled WGS sequence"/>
</dbReference>